<reference evidence="2 3" key="1">
    <citation type="submission" date="2017-04" db="EMBL/GenBank/DDBJ databases">
        <authorList>
            <person name="Afonso C.L."/>
            <person name="Miller P.J."/>
            <person name="Scott M.A."/>
            <person name="Spackman E."/>
            <person name="Goraichik I."/>
            <person name="Dimitrov K.M."/>
            <person name="Suarez D.L."/>
            <person name="Swayne D.E."/>
        </authorList>
    </citation>
    <scope>NUCLEOTIDE SEQUENCE [LARGE SCALE GENOMIC DNA]</scope>
    <source>
        <strain evidence="2 3">DSM 22418</strain>
    </source>
</reference>
<name>A0A1X7I1K8_9SPHI</name>
<comment type="similarity">
    <text evidence="1">Belongs to the outer membrane factor (OMF) (TC 1.B.17) family.</text>
</comment>
<dbReference type="SUPFAM" id="SSF56954">
    <property type="entry name" value="Outer membrane efflux proteins (OEP)"/>
    <property type="match status" value="1"/>
</dbReference>
<evidence type="ECO:0000313" key="3">
    <source>
        <dbReference type="Proteomes" id="UP000192980"/>
    </source>
</evidence>
<dbReference type="STRING" id="561061.SAMN05660862_0359"/>
<gene>
    <name evidence="2" type="ORF">SAMN05660862_0359</name>
</gene>
<evidence type="ECO:0000256" key="1">
    <source>
        <dbReference type="ARBA" id="ARBA00007613"/>
    </source>
</evidence>
<evidence type="ECO:0000313" key="2">
    <source>
        <dbReference type="EMBL" id="SMG08220.1"/>
    </source>
</evidence>
<proteinExistence type="inferred from homology"/>
<dbReference type="Pfam" id="PF02321">
    <property type="entry name" value="OEP"/>
    <property type="match status" value="2"/>
</dbReference>
<dbReference type="AlphaFoldDB" id="A0A1X7I1K8"/>
<sequence>MKNRIKLYVVFVFYVWVLPVKGQTISPDTLTPVLDYRTFLKEVAARNMAYAAEQYNIQLAEANLLSAGIFPDPEVEVGLFDNAQRRMKMGYGVSSGISWTMELGGKRRARVDVAQNEVELTKLMVEDFFRHLRADATLAYLRAIHSGLVLHVQEDSYQQLLRLAQADSVRLRLGSITQVDARQSKLEARTMRNEVFAAEADQQAAYAHLLLLLGREEQESLPLLEGDLQVGARTFMLPTLVLEAQDNRADLKAALGSKHISHKMLQLAKANRVIDLGVSVGMEYNAEARNEMAPSPSFTAVQAGVSIPLKFSNRRPGELRAAQYGILQAEKKYELVELTIKTEVRQAFYTYQAAAKQVEQFNAGLLEDAKAILDGKVYSYQRGETSLLEVLDAQRTYNGVQQSFYQALYDYAAALVELERATGIWDIDL</sequence>
<accession>A0A1X7I1K8</accession>
<protein>
    <submittedName>
        <fullName evidence="2">Outer membrane protein, cobalt-zinc-cadmium efflux system</fullName>
    </submittedName>
</protein>
<dbReference type="EMBL" id="FXAU01000001">
    <property type="protein sequence ID" value="SMG08220.1"/>
    <property type="molecule type" value="Genomic_DNA"/>
</dbReference>
<dbReference type="InterPro" id="IPR010131">
    <property type="entry name" value="MdtP/NodT-like"/>
</dbReference>
<dbReference type="InterPro" id="IPR003423">
    <property type="entry name" value="OMP_efflux"/>
</dbReference>
<organism evidence="2 3">
    <name type="scientific">Sphingobacterium psychroaquaticum</name>
    <dbReference type="NCBI Taxonomy" id="561061"/>
    <lineage>
        <taxon>Bacteria</taxon>
        <taxon>Pseudomonadati</taxon>
        <taxon>Bacteroidota</taxon>
        <taxon>Sphingobacteriia</taxon>
        <taxon>Sphingobacteriales</taxon>
        <taxon>Sphingobacteriaceae</taxon>
        <taxon>Sphingobacterium</taxon>
    </lineage>
</organism>
<dbReference type="PANTHER" id="PTHR30203">
    <property type="entry name" value="OUTER MEMBRANE CATION EFFLUX PROTEIN"/>
    <property type="match status" value="1"/>
</dbReference>
<dbReference type="GO" id="GO:0015562">
    <property type="term" value="F:efflux transmembrane transporter activity"/>
    <property type="evidence" value="ECO:0007669"/>
    <property type="project" value="InterPro"/>
</dbReference>
<dbReference type="Gene3D" id="1.20.1600.10">
    <property type="entry name" value="Outer membrane efflux proteins (OEP)"/>
    <property type="match status" value="1"/>
</dbReference>
<dbReference type="PANTHER" id="PTHR30203:SF24">
    <property type="entry name" value="BLR4935 PROTEIN"/>
    <property type="match status" value="1"/>
</dbReference>
<keyword evidence="3" id="KW-1185">Reference proteome</keyword>
<dbReference type="Proteomes" id="UP000192980">
    <property type="component" value="Unassembled WGS sequence"/>
</dbReference>